<reference evidence="1" key="2">
    <citation type="journal article" date="2016" name="G3 (Bethesda)">
        <title>Genome Evolution in Three Species of Cactophilic Drosophila.</title>
        <authorList>
            <person name="Sanchez-Flores A."/>
            <person name="Penazola F."/>
            <person name="Carpinteyro-Ponce J."/>
            <person name="Nazario-Yepiz N."/>
            <person name="Abreu-Goodger C."/>
            <person name="Machado C.A."/>
            <person name="Markow T.A."/>
        </authorList>
    </citation>
    <scope>NUCLEOTIDE SEQUENCE [LARGE SCALE GENOMIC DNA]</scope>
</reference>
<sequence>MSEFWPVPPAAMAPPLNPWEVSPWTDEQNRSMWRSWAQSLARVRRNAAAMYYFEKSIDDQDANRYVALCMRSNFNRSIANTEQALRDSQRASEAAPCNPYVNLQVADALYDLNRFEENKLTLHNNSLLLKGTKRMPFSRRMLVVNSNFQDNVGESLGPFLLKNMARMASIHDGALRPEKMMPAATRWKALKDLNECDVNSHKERKNIRISPMEMARRKRKMKIYNQNYLSGSWIDVAFLKNLRNNPIVLLERYYKSARERREYLNNSYTTTKRFIKMLHCRSPMYNEQYQRLSNPKVMDRLHQANMFRIQYQARRHMLSILRTIREIREQKDVQRLRKFVAKVMGEFVVVKTKAVMPWKIEFMNEVYNHLALSLCEAYNIPNYKVSPYDNDSMCRLLGVNPFKPSEVHQVVFGRRPSYVYDESMPVNEHVRAFRMAKAALDRRLYFSKLPIERSYLLFEIADCLLMQNHLVQCLLYAKRAIDEARRANSKIWEFLATMMQAKAHAILCKYERQAEVLNSAYVLAKELKSPKLCTFIELCRMLNKDYMMLRKMAVPASTRRLRYRVSNRSSTALSVSR</sequence>
<dbReference type="GeneID" id="108619786"/>
<name>A0ABM1PXV8_DROAR</name>
<dbReference type="SUPFAM" id="SSF48452">
    <property type="entry name" value="TPR-like"/>
    <property type="match status" value="1"/>
</dbReference>
<gene>
    <name evidence="2" type="primary">LOC108619786</name>
</gene>
<dbReference type="PANTHER" id="PTHR21391:SF0">
    <property type="entry name" value="AT04489P-RELATED"/>
    <property type="match status" value="1"/>
</dbReference>
<dbReference type="Gene3D" id="1.25.40.10">
    <property type="entry name" value="Tetratricopeptide repeat domain"/>
    <property type="match status" value="1"/>
</dbReference>
<dbReference type="PANTHER" id="PTHR21391">
    <property type="entry name" value="AT04489P-RELATED"/>
    <property type="match status" value="1"/>
</dbReference>
<evidence type="ECO:0000313" key="1">
    <source>
        <dbReference type="Proteomes" id="UP000694904"/>
    </source>
</evidence>
<dbReference type="Proteomes" id="UP000694904">
    <property type="component" value="Chromosome X"/>
</dbReference>
<dbReference type="InterPro" id="IPR011990">
    <property type="entry name" value="TPR-like_helical_dom_sf"/>
</dbReference>
<reference evidence="1" key="1">
    <citation type="journal article" date="1997" name="Nucleic Acids Res.">
        <title>tRNAscan-SE: a program for improved detection of transfer RNA genes in genomic sequence.</title>
        <authorList>
            <person name="Lowe T.M."/>
            <person name="Eddy S.R."/>
        </authorList>
    </citation>
    <scope>NUCLEOTIDE SEQUENCE [LARGE SCALE GENOMIC DNA]</scope>
</reference>
<keyword evidence="1" id="KW-1185">Reference proteome</keyword>
<dbReference type="RefSeq" id="XP_017872044.1">
    <property type="nucleotide sequence ID" value="XM_018016555.1"/>
</dbReference>
<evidence type="ECO:0000313" key="2">
    <source>
        <dbReference type="RefSeq" id="XP_017872044.1"/>
    </source>
</evidence>
<accession>A0ABM1PXV8</accession>
<proteinExistence type="predicted"/>
<protein>
    <submittedName>
        <fullName evidence="2">Uncharacterized protein LOC108619786</fullName>
    </submittedName>
</protein>
<reference evidence="2" key="3">
    <citation type="submission" date="2025-08" db="UniProtKB">
        <authorList>
            <consortium name="RefSeq"/>
        </authorList>
    </citation>
    <scope>IDENTIFICATION</scope>
    <source>
        <tissue evidence="2">Whole organism</tissue>
    </source>
</reference>
<organism evidence="1 2">
    <name type="scientific">Drosophila arizonae</name>
    <name type="common">Fruit fly</name>
    <dbReference type="NCBI Taxonomy" id="7263"/>
    <lineage>
        <taxon>Eukaryota</taxon>
        <taxon>Metazoa</taxon>
        <taxon>Ecdysozoa</taxon>
        <taxon>Arthropoda</taxon>
        <taxon>Hexapoda</taxon>
        <taxon>Insecta</taxon>
        <taxon>Pterygota</taxon>
        <taxon>Neoptera</taxon>
        <taxon>Endopterygota</taxon>
        <taxon>Diptera</taxon>
        <taxon>Brachycera</taxon>
        <taxon>Muscomorpha</taxon>
        <taxon>Ephydroidea</taxon>
        <taxon>Drosophilidae</taxon>
        <taxon>Drosophila</taxon>
    </lineage>
</organism>